<keyword evidence="3" id="KW-1185">Reference proteome</keyword>
<reference evidence="2 3" key="1">
    <citation type="submission" date="2018-04" db="EMBL/GenBank/DDBJ databases">
        <title>Novel Campyloabacter and Helicobacter Species and Strains.</title>
        <authorList>
            <person name="Mannion A.J."/>
            <person name="Shen Z."/>
            <person name="Fox J.G."/>
        </authorList>
    </citation>
    <scope>NUCLEOTIDE SEQUENCE [LARGE SCALE GENOMIC DNA]</scope>
    <source>
        <strain evidence="2 3">MIT 17-337</strain>
    </source>
</reference>
<dbReference type="InterPro" id="IPR029063">
    <property type="entry name" value="SAM-dependent_MTases_sf"/>
</dbReference>
<keyword evidence="2" id="KW-0808">Transferase</keyword>
<evidence type="ECO:0000259" key="1">
    <source>
        <dbReference type="Pfam" id="PF08241"/>
    </source>
</evidence>
<dbReference type="AlphaFoldDB" id="A0A3D8ILA9"/>
<dbReference type="InterPro" id="IPR013216">
    <property type="entry name" value="Methyltransf_11"/>
</dbReference>
<dbReference type="GO" id="GO:0008757">
    <property type="term" value="F:S-adenosylmethionine-dependent methyltransferase activity"/>
    <property type="evidence" value="ECO:0007669"/>
    <property type="project" value="InterPro"/>
</dbReference>
<accession>A0A3D8ILA9</accession>
<name>A0A3D8ILA9_9HELI</name>
<gene>
    <name evidence="2" type="ORF">CQA53_05525</name>
</gene>
<feature type="domain" description="Methyltransferase type 11" evidence="1">
    <location>
        <begin position="103"/>
        <end position="154"/>
    </location>
</feature>
<organism evidence="2 3">
    <name type="scientific">Helicobacter didelphidarum</name>
    <dbReference type="NCBI Taxonomy" id="2040648"/>
    <lineage>
        <taxon>Bacteria</taxon>
        <taxon>Pseudomonadati</taxon>
        <taxon>Campylobacterota</taxon>
        <taxon>Epsilonproteobacteria</taxon>
        <taxon>Campylobacterales</taxon>
        <taxon>Helicobacteraceae</taxon>
        <taxon>Helicobacter</taxon>
    </lineage>
</organism>
<proteinExistence type="predicted"/>
<dbReference type="GO" id="GO:0032259">
    <property type="term" value="P:methylation"/>
    <property type="evidence" value="ECO:0007669"/>
    <property type="project" value="UniProtKB-KW"/>
</dbReference>
<evidence type="ECO:0000313" key="2">
    <source>
        <dbReference type="EMBL" id="RDU65903.1"/>
    </source>
</evidence>
<comment type="caution">
    <text evidence="2">The sequence shown here is derived from an EMBL/GenBank/DDBJ whole genome shotgun (WGS) entry which is preliminary data.</text>
</comment>
<dbReference type="SUPFAM" id="SSF53335">
    <property type="entry name" value="S-adenosyl-L-methionine-dependent methyltransferases"/>
    <property type="match status" value="1"/>
</dbReference>
<evidence type="ECO:0000313" key="3">
    <source>
        <dbReference type="Proteomes" id="UP000256379"/>
    </source>
</evidence>
<protein>
    <submittedName>
        <fullName evidence="2">SAM-dependent methyltransferase</fullName>
    </submittedName>
</protein>
<dbReference type="CDD" id="cd02440">
    <property type="entry name" value="AdoMet_MTases"/>
    <property type="match status" value="1"/>
</dbReference>
<dbReference type="EMBL" id="NXLQ01000009">
    <property type="protein sequence ID" value="RDU65903.1"/>
    <property type="molecule type" value="Genomic_DNA"/>
</dbReference>
<dbReference type="Proteomes" id="UP000256379">
    <property type="component" value="Unassembled WGS sequence"/>
</dbReference>
<dbReference type="Gene3D" id="3.40.50.150">
    <property type="entry name" value="Vaccinia Virus protein VP39"/>
    <property type="match status" value="1"/>
</dbReference>
<keyword evidence="2" id="KW-0489">Methyltransferase</keyword>
<sequence length="245" mass="28435">MIYKIFGITFYKKDLINENVLCPICNWSGNKFAMFGLIARDALCPKCGSLERHRLSYFYLLSKINLFASKSIKVLHFAPEKSITSIFKMFKNIEYISCDIEPEKAMCVQDITNITFDDNTFDIIFCSHVLEHIEDDSKAMTELFRVLHPQGIAILQVPFGKIHPFDKTELTTTFEDFTITAPEEREKAFGQEDHVRLYEKNDFVKRLKDSGFNVIEEKIMEAFKDEFQIKYGLSADDIIFAVTKQ</sequence>
<dbReference type="Pfam" id="PF08241">
    <property type="entry name" value="Methyltransf_11"/>
    <property type="match status" value="1"/>
</dbReference>